<dbReference type="Pfam" id="PF06863">
    <property type="entry name" value="DUF1254"/>
    <property type="match status" value="1"/>
</dbReference>
<protein>
    <submittedName>
        <fullName evidence="5">Uncharacterized conserved protein</fullName>
    </submittedName>
</protein>
<name>A0A0H5NTC8_NOCFR</name>
<dbReference type="EMBL" id="LN868938">
    <property type="protein sequence ID" value="CRY78523.1"/>
    <property type="molecule type" value="Genomic_DNA"/>
</dbReference>
<dbReference type="PROSITE" id="PS51318">
    <property type="entry name" value="TAT"/>
    <property type="match status" value="1"/>
</dbReference>
<dbReference type="PROSITE" id="PS51257">
    <property type="entry name" value="PROKAR_LIPOPROTEIN"/>
    <property type="match status" value="1"/>
</dbReference>
<dbReference type="RefSeq" id="WP_060592956.1">
    <property type="nucleotide sequence ID" value="NZ_CP031418.1"/>
</dbReference>
<dbReference type="InterPro" id="IPR037050">
    <property type="entry name" value="DUF1254_sf"/>
</dbReference>
<gene>
    <name evidence="5" type="ORF">ERS450000_02970</name>
</gene>
<evidence type="ECO:0000259" key="3">
    <source>
        <dbReference type="Pfam" id="PF06742"/>
    </source>
</evidence>
<dbReference type="PANTHER" id="PTHR36509">
    <property type="entry name" value="BLL3101 PROTEIN"/>
    <property type="match status" value="1"/>
</dbReference>
<keyword evidence="2" id="KW-0732">Signal</keyword>
<dbReference type="InterPro" id="IPR010621">
    <property type="entry name" value="DUF1214"/>
</dbReference>
<evidence type="ECO:0000313" key="6">
    <source>
        <dbReference type="Proteomes" id="UP000057820"/>
    </source>
</evidence>
<dbReference type="InterPro" id="IPR037049">
    <property type="entry name" value="DUF1214_C_sf"/>
</dbReference>
<dbReference type="AlphaFoldDB" id="A0A0H5NTC8"/>
<evidence type="ECO:0000256" key="1">
    <source>
        <dbReference type="SAM" id="MobiDB-lite"/>
    </source>
</evidence>
<feature type="signal peptide" evidence="2">
    <location>
        <begin position="1"/>
        <end position="31"/>
    </location>
</feature>
<feature type="domain" description="DUF1254" evidence="4">
    <location>
        <begin position="80"/>
        <end position="215"/>
    </location>
</feature>
<evidence type="ECO:0000256" key="2">
    <source>
        <dbReference type="SAM" id="SignalP"/>
    </source>
</evidence>
<dbReference type="InterPro" id="IPR010679">
    <property type="entry name" value="DUF1254"/>
</dbReference>
<dbReference type="KEGG" id="nfr:ERS450000_02970"/>
<dbReference type="SUPFAM" id="SSF160935">
    <property type="entry name" value="VPA0735-like"/>
    <property type="match status" value="1"/>
</dbReference>
<dbReference type="Gene3D" id="2.60.40.1610">
    <property type="entry name" value="Domain of unknown function DUF1254"/>
    <property type="match status" value="1"/>
</dbReference>
<accession>A0A0H5NTC8</accession>
<organism evidence="5 6">
    <name type="scientific">Nocardia farcinica</name>
    <dbReference type="NCBI Taxonomy" id="37329"/>
    <lineage>
        <taxon>Bacteria</taxon>
        <taxon>Bacillati</taxon>
        <taxon>Actinomycetota</taxon>
        <taxon>Actinomycetes</taxon>
        <taxon>Mycobacteriales</taxon>
        <taxon>Nocardiaceae</taxon>
        <taxon>Nocardia</taxon>
    </lineage>
</organism>
<reference evidence="6" key="1">
    <citation type="submission" date="2015-03" db="EMBL/GenBank/DDBJ databases">
        <authorList>
            <consortium name="Pathogen Informatics"/>
        </authorList>
    </citation>
    <scope>NUCLEOTIDE SEQUENCE [LARGE SCALE GENOMIC DNA]</scope>
    <source>
        <strain evidence="6">NCTC11134</strain>
    </source>
</reference>
<proteinExistence type="predicted"/>
<dbReference type="Proteomes" id="UP000057820">
    <property type="component" value="Chromosome 1"/>
</dbReference>
<dbReference type="Gene3D" id="2.60.120.600">
    <property type="entry name" value="Domain of unknown function DUF1214, C-terminal domain"/>
    <property type="match status" value="1"/>
</dbReference>
<dbReference type="Pfam" id="PF06742">
    <property type="entry name" value="DUF1214"/>
    <property type="match status" value="1"/>
</dbReference>
<evidence type="ECO:0000259" key="4">
    <source>
        <dbReference type="Pfam" id="PF06863"/>
    </source>
</evidence>
<sequence length="474" mass="50592">MREQRRPGGPALSRRTVLSAGAALAAFGATAACGRSERVTERPPSGEDPQTIVSDAYVFGCPLVLMDATRRVARASTPDNQFRHAAGLPTPRRRGPVRPNMDTLYSIAWLDLSAGPMVVQMPEVEPQRYWVLQLLDAWTNTVHNPGNLRPRVAAGAAPPYTYVVTGPGWTGELPPDLVVLPMPTPMVWLLGRIQVDGPEDVPAVRAIQERMRLVPLADWPAGRDPGPGRTDTGDGDVPPVQQVAAMDPAEFFERLCALMAVNPPAPADGPALARFAQLGIAPGGALTGISDDDLAEAVQAVRHTIEVYVDPGIRIDNGWLVDPNIGVYGDDYLRRASTAAKGLGANRPESAAYPTLFAAADDDGIPTRYRLTFAPGQAPPVDAFWSVTAYDGDGFLVPNDAEIYSVGHRIPVPPAPDGSLVLVIQHADPGPGVPAGSWLPIPDRGTFSLTLRLYAPRTEVLDGSWHPPPLVPVP</sequence>
<dbReference type="PANTHER" id="PTHR36509:SF2">
    <property type="entry name" value="BLL3101 PROTEIN"/>
    <property type="match status" value="1"/>
</dbReference>
<feature type="region of interest" description="Disordered" evidence="1">
    <location>
        <begin position="217"/>
        <end position="236"/>
    </location>
</feature>
<evidence type="ECO:0000313" key="5">
    <source>
        <dbReference type="EMBL" id="CRY78523.1"/>
    </source>
</evidence>
<feature type="chain" id="PRO_5005221633" evidence="2">
    <location>
        <begin position="32"/>
        <end position="474"/>
    </location>
</feature>
<dbReference type="InterPro" id="IPR006311">
    <property type="entry name" value="TAT_signal"/>
</dbReference>
<feature type="domain" description="DUF1214" evidence="3">
    <location>
        <begin position="361"/>
        <end position="457"/>
    </location>
</feature>